<dbReference type="Pfam" id="PF00590">
    <property type="entry name" value="TP_methylase"/>
    <property type="match status" value="1"/>
</dbReference>
<comment type="similarity">
    <text evidence="1 9">Belongs to the precorrin methyltransferase family.</text>
</comment>
<keyword evidence="6" id="KW-0949">S-adenosyl-L-methionine</keyword>
<evidence type="ECO:0000256" key="9">
    <source>
        <dbReference type="RuleBase" id="RU003960"/>
    </source>
</evidence>
<dbReference type="CDD" id="cd11642">
    <property type="entry name" value="SUMT"/>
    <property type="match status" value="1"/>
</dbReference>
<dbReference type="EMBL" id="PYAV01000012">
    <property type="protein sequence ID" value="PSL42955.1"/>
    <property type="molecule type" value="Genomic_DNA"/>
</dbReference>
<evidence type="ECO:0000256" key="4">
    <source>
        <dbReference type="ARBA" id="ARBA00022603"/>
    </source>
</evidence>
<dbReference type="GO" id="GO:0019354">
    <property type="term" value="P:siroheme biosynthetic process"/>
    <property type="evidence" value="ECO:0007669"/>
    <property type="project" value="InterPro"/>
</dbReference>
<gene>
    <name evidence="11" type="ORF">B0H94_11238</name>
</gene>
<evidence type="ECO:0000256" key="6">
    <source>
        <dbReference type="ARBA" id="ARBA00022691"/>
    </source>
</evidence>
<evidence type="ECO:0000256" key="3">
    <source>
        <dbReference type="ARBA" id="ARBA00018323"/>
    </source>
</evidence>
<dbReference type="Gene3D" id="3.30.950.10">
    <property type="entry name" value="Methyltransferase, Cobalt-precorrin-4 Transmethylase, Domain 2"/>
    <property type="match status" value="1"/>
</dbReference>
<keyword evidence="5 9" id="KW-0808">Transferase</keyword>
<dbReference type="NCBIfam" id="TIGR01469">
    <property type="entry name" value="cobA_cysG_Cterm"/>
    <property type="match status" value="1"/>
</dbReference>
<comment type="caution">
    <text evidence="11">The sequence shown here is derived from an EMBL/GenBank/DDBJ whole genome shotgun (WGS) entry which is preliminary data.</text>
</comment>
<dbReference type="PANTHER" id="PTHR45790:SF3">
    <property type="entry name" value="S-ADENOSYL-L-METHIONINE-DEPENDENT UROPORPHYRINOGEN III METHYLTRANSFERASE, CHLOROPLASTIC"/>
    <property type="match status" value="1"/>
</dbReference>
<evidence type="ECO:0000313" key="11">
    <source>
        <dbReference type="EMBL" id="PSL42955.1"/>
    </source>
</evidence>
<dbReference type="PROSITE" id="PS00840">
    <property type="entry name" value="SUMT_2"/>
    <property type="match status" value="1"/>
</dbReference>
<keyword evidence="4 9" id="KW-0489">Methyltransferase</keyword>
<keyword evidence="7" id="KW-0627">Porphyrin biosynthesis</keyword>
<dbReference type="InterPro" id="IPR014777">
    <property type="entry name" value="4pyrrole_Mease_sub1"/>
</dbReference>
<keyword evidence="12" id="KW-1185">Reference proteome</keyword>
<dbReference type="GO" id="GO:0032259">
    <property type="term" value="P:methylation"/>
    <property type="evidence" value="ECO:0007669"/>
    <property type="project" value="UniProtKB-KW"/>
</dbReference>
<evidence type="ECO:0000313" key="12">
    <source>
        <dbReference type="Proteomes" id="UP000242310"/>
    </source>
</evidence>
<accession>A0A2P8H9Q4</accession>
<protein>
    <recommendedName>
        <fullName evidence="3">Uroporphyrinogen-III C-methyltransferase</fullName>
        <ecNumber evidence="2">2.1.1.107</ecNumber>
    </recommendedName>
    <alternativeName>
        <fullName evidence="8">Uroporphyrinogen III methylase</fullName>
    </alternativeName>
</protein>
<dbReference type="OrthoDB" id="9815856at2"/>
<dbReference type="InterPro" id="IPR003043">
    <property type="entry name" value="Uropor_MeTrfase_CS"/>
</dbReference>
<sequence>MTQVYIVGAGPGDAELITVKGLKAIQTADVILYDRLVNPALLEEAPPHAQLIYAGKQPNRHAMPQEEINAQLCAHARRGKVVTRLKGGDPFIFGRGGEEAAALASANISFEIVPGITSGAAVPAYAGIPVTHRDYSSSVTFVAGVSKTNDESYWQHIIGSMDTLCIYMGIQKLEDICDRLLRHGRTPETPVAVIEWGTTGEQRTITGTVTDIAVKAADAAQPGMIVVGEVVKLREELQWFTEHQAETVEAAAH</sequence>
<dbReference type="InterPro" id="IPR050161">
    <property type="entry name" value="Siro_Cobalamin_biosynth"/>
</dbReference>
<dbReference type="AlphaFoldDB" id="A0A2P8H9Q4"/>
<dbReference type="PROSITE" id="PS00839">
    <property type="entry name" value="SUMT_1"/>
    <property type="match status" value="1"/>
</dbReference>
<dbReference type="InterPro" id="IPR014776">
    <property type="entry name" value="4pyrrole_Mease_sub2"/>
</dbReference>
<dbReference type="EC" id="2.1.1.107" evidence="2"/>
<feature type="domain" description="Tetrapyrrole methylase" evidence="10">
    <location>
        <begin position="4"/>
        <end position="212"/>
    </location>
</feature>
<dbReference type="Gene3D" id="3.40.1010.10">
    <property type="entry name" value="Cobalt-precorrin-4 Transmethylase, Domain 1"/>
    <property type="match status" value="1"/>
</dbReference>
<dbReference type="InterPro" id="IPR035996">
    <property type="entry name" value="4pyrrol_Methylase_sf"/>
</dbReference>
<evidence type="ECO:0000256" key="1">
    <source>
        <dbReference type="ARBA" id="ARBA00005879"/>
    </source>
</evidence>
<dbReference type="InterPro" id="IPR006366">
    <property type="entry name" value="CobA/CysG_C"/>
</dbReference>
<evidence type="ECO:0000256" key="5">
    <source>
        <dbReference type="ARBA" id="ARBA00022679"/>
    </source>
</evidence>
<dbReference type="GO" id="GO:0004851">
    <property type="term" value="F:uroporphyrin-III C-methyltransferase activity"/>
    <property type="evidence" value="ECO:0007669"/>
    <property type="project" value="UniProtKB-EC"/>
</dbReference>
<dbReference type="PANTHER" id="PTHR45790">
    <property type="entry name" value="SIROHEME SYNTHASE-RELATED"/>
    <property type="match status" value="1"/>
</dbReference>
<name>A0A2P8H9Q4_9BACI</name>
<dbReference type="SUPFAM" id="SSF53790">
    <property type="entry name" value="Tetrapyrrole methylase"/>
    <property type="match status" value="1"/>
</dbReference>
<dbReference type="Proteomes" id="UP000242310">
    <property type="component" value="Unassembled WGS sequence"/>
</dbReference>
<evidence type="ECO:0000256" key="8">
    <source>
        <dbReference type="ARBA" id="ARBA00079776"/>
    </source>
</evidence>
<reference evidence="11 12" key="1">
    <citation type="submission" date="2018-03" db="EMBL/GenBank/DDBJ databases">
        <title>Genomic Encyclopedia of Type Strains, Phase III (KMG-III): the genomes of soil and plant-associated and newly described type strains.</title>
        <authorList>
            <person name="Whitman W."/>
        </authorList>
    </citation>
    <scope>NUCLEOTIDE SEQUENCE [LARGE SCALE GENOMIC DNA]</scope>
    <source>
        <strain evidence="11 12">CGMCC 1.07653</strain>
    </source>
</reference>
<dbReference type="FunFam" id="3.40.1010.10:FF:000001">
    <property type="entry name" value="Siroheme synthase"/>
    <property type="match status" value="1"/>
</dbReference>
<evidence type="ECO:0000256" key="7">
    <source>
        <dbReference type="ARBA" id="ARBA00023244"/>
    </source>
</evidence>
<proteinExistence type="inferred from homology"/>
<evidence type="ECO:0000256" key="2">
    <source>
        <dbReference type="ARBA" id="ARBA00012162"/>
    </source>
</evidence>
<dbReference type="NCBIfam" id="NF004790">
    <property type="entry name" value="PRK06136.1"/>
    <property type="match status" value="1"/>
</dbReference>
<dbReference type="InterPro" id="IPR000878">
    <property type="entry name" value="4pyrrol_Mease"/>
</dbReference>
<evidence type="ECO:0000259" key="10">
    <source>
        <dbReference type="Pfam" id="PF00590"/>
    </source>
</evidence>
<organism evidence="11 12">
    <name type="scientific">Salsuginibacillus halophilus</name>
    <dbReference type="NCBI Taxonomy" id="517424"/>
    <lineage>
        <taxon>Bacteria</taxon>
        <taxon>Bacillati</taxon>
        <taxon>Bacillota</taxon>
        <taxon>Bacilli</taxon>
        <taxon>Bacillales</taxon>
        <taxon>Bacillaceae</taxon>
        <taxon>Salsuginibacillus</taxon>
    </lineage>
</organism>
<dbReference type="FunFam" id="3.30.950.10:FF:000001">
    <property type="entry name" value="Siroheme synthase"/>
    <property type="match status" value="1"/>
</dbReference>
<dbReference type="RefSeq" id="WP_106589491.1">
    <property type="nucleotide sequence ID" value="NZ_PYAV01000012.1"/>
</dbReference>